<organism evidence="10">
    <name type="scientific">Streptomyces sp. NBC_00060</name>
    <dbReference type="NCBI Taxonomy" id="2975636"/>
    <lineage>
        <taxon>Bacteria</taxon>
        <taxon>Bacillati</taxon>
        <taxon>Actinomycetota</taxon>
        <taxon>Actinomycetes</taxon>
        <taxon>Kitasatosporales</taxon>
        <taxon>Streptomycetaceae</taxon>
        <taxon>Streptomyces</taxon>
    </lineage>
</organism>
<feature type="transmembrane region" description="Helical" evidence="8">
    <location>
        <begin position="149"/>
        <end position="172"/>
    </location>
</feature>
<name>A0AAU2H023_9ACTN</name>
<keyword evidence="2" id="KW-0813">Transport</keyword>
<evidence type="ECO:0000256" key="8">
    <source>
        <dbReference type="SAM" id="Phobius"/>
    </source>
</evidence>
<feature type="transmembrane region" description="Helical" evidence="8">
    <location>
        <begin position="426"/>
        <end position="443"/>
    </location>
</feature>
<feature type="transmembrane region" description="Helical" evidence="8">
    <location>
        <begin position="59"/>
        <end position="79"/>
    </location>
</feature>
<dbReference type="GO" id="GO:0046677">
    <property type="term" value="P:response to antibiotic"/>
    <property type="evidence" value="ECO:0007669"/>
    <property type="project" value="UniProtKB-KW"/>
</dbReference>
<dbReference type="CDD" id="cd17321">
    <property type="entry name" value="MFS_MMR_MDR_like"/>
    <property type="match status" value="1"/>
</dbReference>
<keyword evidence="4 8" id="KW-0812">Transmembrane</keyword>
<feature type="transmembrane region" description="Helical" evidence="8">
    <location>
        <begin position="243"/>
        <end position="263"/>
    </location>
</feature>
<keyword evidence="6 8" id="KW-0472">Membrane</keyword>
<evidence type="ECO:0000259" key="9">
    <source>
        <dbReference type="PROSITE" id="PS50850"/>
    </source>
</evidence>
<evidence type="ECO:0000256" key="7">
    <source>
        <dbReference type="ARBA" id="ARBA00023251"/>
    </source>
</evidence>
<dbReference type="InterPro" id="IPR020846">
    <property type="entry name" value="MFS_dom"/>
</dbReference>
<dbReference type="InterPro" id="IPR036259">
    <property type="entry name" value="MFS_trans_sf"/>
</dbReference>
<dbReference type="Gene3D" id="1.20.1250.20">
    <property type="entry name" value="MFS general substrate transporter like domains"/>
    <property type="match status" value="1"/>
</dbReference>
<evidence type="ECO:0000256" key="2">
    <source>
        <dbReference type="ARBA" id="ARBA00022448"/>
    </source>
</evidence>
<feature type="transmembrane region" description="Helical" evidence="8">
    <location>
        <begin position="382"/>
        <end position="405"/>
    </location>
</feature>
<comment type="subcellular location">
    <subcellularLocation>
        <location evidence="1">Cell membrane</location>
        <topology evidence="1">Multi-pass membrane protein</topology>
    </subcellularLocation>
</comment>
<dbReference type="AlphaFoldDB" id="A0AAU2H023"/>
<feature type="transmembrane region" description="Helical" evidence="8">
    <location>
        <begin position="23"/>
        <end position="47"/>
    </location>
</feature>
<feature type="transmembrane region" description="Helical" evidence="8">
    <location>
        <begin position="321"/>
        <end position="343"/>
    </location>
</feature>
<keyword evidence="5 8" id="KW-1133">Transmembrane helix</keyword>
<dbReference type="PANTHER" id="PTHR42718:SF39">
    <property type="entry name" value="ACTINORHODIN TRANSPORTER-RELATED"/>
    <property type="match status" value="1"/>
</dbReference>
<dbReference type="Pfam" id="PF07690">
    <property type="entry name" value="MFS_1"/>
    <property type="match status" value="2"/>
</dbReference>
<dbReference type="PROSITE" id="PS50850">
    <property type="entry name" value="MFS"/>
    <property type="match status" value="1"/>
</dbReference>
<feature type="transmembrane region" description="Helical" evidence="8">
    <location>
        <begin position="116"/>
        <end position="137"/>
    </location>
</feature>
<dbReference type="InterPro" id="IPR004638">
    <property type="entry name" value="EmrB-like"/>
</dbReference>
<keyword evidence="3" id="KW-1003">Cell membrane</keyword>
<reference evidence="10" key="1">
    <citation type="submission" date="2022-10" db="EMBL/GenBank/DDBJ databases">
        <title>The complete genomes of actinobacterial strains from the NBC collection.</title>
        <authorList>
            <person name="Joergensen T.S."/>
            <person name="Alvarez Arevalo M."/>
            <person name="Sterndorff E.B."/>
            <person name="Faurdal D."/>
            <person name="Vuksanovic O."/>
            <person name="Mourched A.-S."/>
            <person name="Charusanti P."/>
            <person name="Shaw S."/>
            <person name="Blin K."/>
            <person name="Weber T."/>
        </authorList>
    </citation>
    <scope>NUCLEOTIDE SEQUENCE</scope>
    <source>
        <strain evidence="10">NBC_00060</strain>
    </source>
</reference>
<dbReference type="NCBIfam" id="TIGR00711">
    <property type="entry name" value="efflux_EmrB"/>
    <property type="match status" value="1"/>
</dbReference>
<feature type="transmembrane region" description="Helical" evidence="8">
    <location>
        <begin position="533"/>
        <end position="551"/>
    </location>
</feature>
<feature type="transmembrane region" description="Helical" evidence="8">
    <location>
        <begin position="214"/>
        <end position="231"/>
    </location>
</feature>
<accession>A0AAU2H023</accession>
<evidence type="ECO:0000256" key="6">
    <source>
        <dbReference type="ARBA" id="ARBA00023136"/>
    </source>
</evidence>
<feature type="transmembrane region" description="Helical" evidence="8">
    <location>
        <begin position="350"/>
        <end position="370"/>
    </location>
</feature>
<dbReference type="EMBL" id="CP108253">
    <property type="protein sequence ID" value="WTU40330.1"/>
    <property type="molecule type" value="Genomic_DNA"/>
</dbReference>
<evidence type="ECO:0000256" key="4">
    <source>
        <dbReference type="ARBA" id="ARBA00022692"/>
    </source>
</evidence>
<evidence type="ECO:0000256" key="5">
    <source>
        <dbReference type="ARBA" id="ARBA00022989"/>
    </source>
</evidence>
<proteinExistence type="predicted"/>
<dbReference type="SUPFAM" id="SSF103473">
    <property type="entry name" value="MFS general substrate transporter"/>
    <property type="match status" value="1"/>
</dbReference>
<feature type="domain" description="Major facilitator superfamily (MFS) profile" evidence="9">
    <location>
        <begin position="25"/>
        <end position="556"/>
    </location>
</feature>
<feature type="transmembrane region" description="Helical" evidence="8">
    <location>
        <begin position="184"/>
        <end position="202"/>
    </location>
</feature>
<feature type="transmembrane region" description="Helical" evidence="8">
    <location>
        <begin position="284"/>
        <end position="309"/>
    </location>
</feature>
<feature type="transmembrane region" description="Helical" evidence="8">
    <location>
        <begin position="91"/>
        <end position="110"/>
    </location>
</feature>
<dbReference type="PANTHER" id="PTHR42718">
    <property type="entry name" value="MAJOR FACILITATOR SUPERFAMILY MULTIDRUG TRANSPORTER MFSC"/>
    <property type="match status" value="1"/>
</dbReference>
<dbReference type="GO" id="GO:0005886">
    <property type="term" value="C:plasma membrane"/>
    <property type="evidence" value="ECO:0007669"/>
    <property type="project" value="UniProtKB-SubCell"/>
</dbReference>
<gene>
    <name evidence="10" type="ORF">OHV25_12440</name>
</gene>
<evidence type="ECO:0000256" key="1">
    <source>
        <dbReference type="ARBA" id="ARBA00004651"/>
    </source>
</evidence>
<evidence type="ECO:0000256" key="3">
    <source>
        <dbReference type="ARBA" id="ARBA00022475"/>
    </source>
</evidence>
<sequence>MTHDTHAGADASGEAPALDPRRWLALIIVLVAGFMDMLDVTIVNVVIPSIQKDLHADYTQIEWVVAGYVLGFAALLITGGRLGDIFGRKKMFLIGVAGFTIASTLCGVAGGPGMLIGARFFQGAMAGLMVPQILAIIHVTFPSEERGKVLGIWGGVLGSASVAGLIVGGVLVDANIADLEWRPIFLVNIPVGIGALIAAWFFVGESKSPAAPKLDPIGVVIAVTGILMLVYPLAEGRALDWPAWTFVLMGGAVVVFGILVVFERHRTRTVGSPLVVLSLFKERAFTAGMLVWTLFWIALGGFFLVWTLYMQLGLGWSPMRAGLTGAAFAVGAAAGSGLAVEVFTPRIGRLTLIGGALLNALGFAAYIFVAHHYGPDIPSWQMIAPLVVTGFGFGLVVAPMIDAILTKVPAKDAGSASGLLGTTQQVGMALGVALVGVLFFGHLSSDSDHGVDKVTPALRQELVTAGVPAGGVDDIVNGFRACVHDRSAESDPTKVPASCQPSSVPGADKVQPILTRQGQEAVSHNFVKSFDLSLWYGVGILVLVALGMFALPREVHARDLDAELEALGEPVARGV</sequence>
<dbReference type="GO" id="GO:0022857">
    <property type="term" value="F:transmembrane transporter activity"/>
    <property type="evidence" value="ECO:0007669"/>
    <property type="project" value="InterPro"/>
</dbReference>
<dbReference type="Gene3D" id="1.20.1720.10">
    <property type="entry name" value="Multidrug resistance protein D"/>
    <property type="match status" value="1"/>
</dbReference>
<dbReference type="InterPro" id="IPR011701">
    <property type="entry name" value="MFS"/>
</dbReference>
<protein>
    <submittedName>
        <fullName evidence="10">MFS transporter</fullName>
    </submittedName>
</protein>
<evidence type="ECO:0000313" key="10">
    <source>
        <dbReference type="EMBL" id="WTU40330.1"/>
    </source>
</evidence>
<keyword evidence="7" id="KW-0046">Antibiotic resistance</keyword>